<dbReference type="Pfam" id="PF18810">
    <property type="entry name" value="PBECR2"/>
    <property type="match status" value="1"/>
</dbReference>
<evidence type="ECO:0000259" key="1">
    <source>
        <dbReference type="Pfam" id="PF04233"/>
    </source>
</evidence>
<protein>
    <recommendedName>
        <fullName evidence="5">Phage head morphogenesis domain-containing protein</fullName>
    </recommendedName>
</protein>
<reference evidence="3 4" key="1">
    <citation type="journal article" date="2017" name="Infect. Genet. Evol.">
        <title>Comparative genome analysis of fish pathogen Flavobacterium columnare reveals extensive sequence diversity within the species.</title>
        <authorList>
            <person name="Kayansamruaj P."/>
            <person name="Dong H.T."/>
            <person name="Hirono I."/>
            <person name="Kondo H."/>
            <person name="Senapin S."/>
            <person name="Rodkhum C."/>
        </authorList>
    </citation>
    <scope>NUCLEOTIDE SEQUENCE [LARGE SCALE GENOMIC DNA]</scope>
    <source>
        <strain evidence="3 4">1215</strain>
    </source>
</reference>
<dbReference type="AlphaFoldDB" id="A0A2D0AIJ3"/>
<evidence type="ECO:0000313" key="3">
    <source>
        <dbReference type="EMBL" id="OWP84334.1"/>
    </source>
</evidence>
<feature type="domain" description="Phage-Barnase-EndoU-ColicinE5/D-RelE like nuclease 2" evidence="2">
    <location>
        <begin position="311"/>
        <end position="398"/>
    </location>
</feature>
<comment type="caution">
    <text evidence="3">The sequence shown here is derived from an EMBL/GenBank/DDBJ whole genome shotgun (WGS) entry which is preliminary data.</text>
</comment>
<accession>A0A2D0AIJ3</accession>
<sequence length="399" mass="46491">MVDQSGWDAIYDRITKELLQGNIEDIPTDLYFKTAGILMDAVYQGLGTTQFEYDDQRAVLGAHLQHNIYAFSAAKSFTQLLYFRDAMLDEDGKIRSYASYRKKIADAGLLFNDRYLNTEYNTAQQSAIMAHKWEVLESEYLEFSTVGDDRVRPEHTVLDKFTALKSDPVWKKIYPPLAFNCRCTVVPGKKTNNEKKMTAIEAAKAINPHIKNTPFDNNVGMSRLVFTDNHPYFKNVDGEVKNLSCQQYGLRSFEQIKTNKLPEYQKTSLEEYFNWWAKQDKYKGDDFILRDALGQDVLFPSHEGKKGKSYDYFKKHILKKTKENRFEYGTETSNIIKNPDEIWFNTLDDNSRFYIKYYEQATLKLVVNEKMEAVTLYDIKEQNTGELNRTRKGVLLFKK</sequence>
<dbReference type="InterPro" id="IPR006528">
    <property type="entry name" value="Phage_head_morphogenesis_dom"/>
</dbReference>
<gene>
    <name evidence="3" type="ORF">BWK59_05790</name>
</gene>
<evidence type="ECO:0008006" key="5">
    <source>
        <dbReference type="Google" id="ProtNLM"/>
    </source>
</evidence>
<evidence type="ECO:0000259" key="2">
    <source>
        <dbReference type="Pfam" id="PF18810"/>
    </source>
</evidence>
<dbReference type="RefSeq" id="WP_088391940.1">
    <property type="nucleotide sequence ID" value="NZ_MTCZ01000041.1"/>
</dbReference>
<dbReference type="Proteomes" id="UP000197768">
    <property type="component" value="Unassembled WGS sequence"/>
</dbReference>
<dbReference type="InterPro" id="IPR041110">
    <property type="entry name" value="PBECR2"/>
</dbReference>
<name>A0A2D0AIJ3_9FLAO</name>
<dbReference type="EMBL" id="MTCZ01000041">
    <property type="protein sequence ID" value="OWP84334.1"/>
    <property type="molecule type" value="Genomic_DNA"/>
</dbReference>
<evidence type="ECO:0000313" key="4">
    <source>
        <dbReference type="Proteomes" id="UP000197768"/>
    </source>
</evidence>
<proteinExistence type="predicted"/>
<dbReference type="Pfam" id="PF04233">
    <property type="entry name" value="Phage_Mu_F"/>
    <property type="match status" value="1"/>
</dbReference>
<organism evidence="3 4">
    <name type="scientific">Flavobacterium davisii</name>
    <dbReference type="NCBI Taxonomy" id="2906077"/>
    <lineage>
        <taxon>Bacteria</taxon>
        <taxon>Pseudomonadati</taxon>
        <taxon>Bacteroidota</taxon>
        <taxon>Flavobacteriia</taxon>
        <taxon>Flavobacteriales</taxon>
        <taxon>Flavobacteriaceae</taxon>
        <taxon>Flavobacterium</taxon>
    </lineage>
</organism>
<feature type="domain" description="Phage head morphogenesis" evidence="1">
    <location>
        <begin position="100"/>
        <end position="185"/>
    </location>
</feature>